<evidence type="ECO:0000313" key="2">
    <source>
        <dbReference type="Proteomes" id="UP000215896"/>
    </source>
</evidence>
<sequence length="186" mass="20297">MLRDLGGDFAGIGRPNDQNVVDVKKGVFPQERTIRCVLPPDRVVPAFDYQSERGLSDGLAELAGVQRSATFTVTLSHDSLQGTVLMWEGRAEDQNLLWVRDQFRPLLRAPVISPISTEAFDPARVTAGVLYRVGDALTQRAGDLIGMDIRALSRNGKPKIEFTATPEDGPSLVGDADLNGRIVKIQ</sequence>
<gene>
    <name evidence="1" type="ORF">CGZ94_14880</name>
</gene>
<dbReference type="Proteomes" id="UP000215896">
    <property type="component" value="Unassembled WGS sequence"/>
</dbReference>
<protein>
    <submittedName>
        <fullName evidence="1">Uncharacterized protein</fullName>
    </submittedName>
</protein>
<dbReference type="EMBL" id="NMVO01000015">
    <property type="protein sequence ID" value="OYO11697.1"/>
    <property type="molecule type" value="Genomic_DNA"/>
</dbReference>
<keyword evidence="2" id="KW-1185">Reference proteome</keyword>
<proteinExistence type="predicted"/>
<dbReference type="AlphaFoldDB" id="A0A255G6Y5"/>
<accession>A0A255G6Y5</accession>
<name>A0A255G6Y5_9ACTN</name>
<organism evidence="1 2">
    <name type="scientific">Enemella evansiae</name>
    <dbReference type="NCBI Taxonomy" id="2016499"/>
    <lineage>
        <taxon>Bacteria</taxon>
        <taxon>Bacillati</taxon>
        <taxon>Actinomycetota</taxon>
        <taxon>Actinomycetes</taxon>
        <taxon>Propionibacteriales</taxon>
        <taxon>Propionibacteriaceae</taxon>
        <taxon>Enemella</taxon>
    </lineage>
</organism>
<reference evidence="1 2" key="1">
    <citation type="submission" date="2017-07" db="EMBL/GenBank/DDBJ databases">
        <title>Draft whole genome sequences of clinical Proprionibacteriaceae strains.</title>
        <authorList>
            <person name="Bernier A.-M."/>
            <person name="Bernard K."/>
            <person name="Domingo M.-C."/>
        </authorList>
    </citation>
    <scope>NUCLEOTIDE SEQUENCE [LARGE SCALE GENOMIC DNA]</scope>
    <source>
        <strain evidence="1 2">NML 030167</strain>
    </source>
</reference>
<comment type="caution">
    <text evidence="1">The sequence shown here is derived from an EMBL/GenBank/DDBJ whole genome shotgun (WGS) entry which is preliminary data.</text>
</comment>
<evidence type="ECO:0000313" key="1">
    <source>
        <dbReference type="EMBL" id="OYO11697.1"/>
    </source>
</evidence>